<dbReference type="GO" id="GO:0042149">
    <property type="term" value="P:cellular response to glucose starvation"/>
    <property type="evidence" value="ECO:0007669"/>
    <property type="project" value="TreeGrafter"/>
</dbReference>
<keyword evidence="3" id="KW-1185">Reference proteome</keyword>
<dbReference type="OrthoDB" id="5563539at2759"/>
<dbReference type="AlphaFoldDB" id="A0A1Q2YJI3"/>
<dbReference type="GO" id="GO:0007039">
    <property type="term" value="P:protein catabolic process in the vacuole"/>
    <property type="evidence" value="ECO:0007669"/>
    <property type="project" value="TreeGrafter"/>
</dbReference>
<dbReference type="PANTHER" id="PTHR28051">
    <property type="entry name" value="PROTEIN MTL1-RELATED"/>
    <property type="match status" value="1"/>
</dbReference>
<dbReference type="InterPro" id="IPR052292">
    <property type="entry name" value="Glucose_repression_reg"/>
</dbReference>
<dbReference type="Proteomes" id="UP000186136">
    <property type="component" value="Unassembled WGS sequence"/>
</dbReference>
<sequence>MKPYELSNVDNITRLRTVQQTDDLMMFLPTTSQARLENACWRAWYKKLRSLKELDPTEINWFKENDVTVLYGPLIDDADTIGEKQKKKQQQQQQVKNSTRIFDCEGDCKMAEAWNSDYSSSTSENENENENEDDSDSDSLLIQRHYSLESASTSISSFSNSKAAPKIVATSAAATEDSNTATTTTDTTDMTPPPPPASSSSSASLSSSSSSSPSSFIAFSGSQTNGYPDTDADAGVNIHAARHGVALVVVSHRATHGAHAHVVNHVHIVHIVYTAHAVHVHASHVYRHLRGGHIHVHTVERRRRHGHVCVVVVILVHVHYAAACVERRGIGVCFRNVVWNAAG</sequence>
<feature type="compositionally biased region" description="Low complexity" evidence="1">
    <location>
        <begin position="198"/>
        <end position="208"/>
    </location>
</feature>
<comment type="caution">
    <text evidence="2">The sequence shown here is derived from an EMBL/GenBank/DDBJ whole genome shotgun (WGS) entry which is preliminary data.</text>
</comment>
<name>A0A1Q2YJI3_9ASCO</name>
<evidence type="ECO:0000313" key="2">
    <source>
        <dbReference type="EMBL" id="GAV29533.1"/>
    </source>
</evidence>
<gene>
    <name evidence="2" type="ORF">PMKS-003034</name>
</gene>
<proteinExistence type="predicted"/>
<evidence type="ECO:0000256" key="1">
    <source>
        <dbReference type="SAM" id="MobiDB-lite"/>
    </source>
</evidence>
<dbReference type="EMBL" id="BDGI01000126">
    <property type="protein sequence ID" value="GAV29533.1"/>
    <property type="molecule type" value="Genomic_DNA"/>
</dbReference>
<protein>
    <recommendedName>
        <fullName evidence="4">Nitrogen regulatory protein areA GATA-like domain-containing protein</fullName>
    </recommendedName>
</protein>
<evidence type="ECO:0008006" key="4">
    <source>
        <dbReference type="Google" id="ProtNLM"/>
    </source>
</evidence>
<dbReference type="PANTHER" id="PTHR28051:SF1">
    <property type="entry name" value="PROTEIN MTL1-RELATED"/>
    <property type="match status" value="1"/>
</dbReference>
<feature type="compositionally biased region" description="Low complexity" evidence="1">
    <location>
        <begin position="169"/>
        <end position="190"/>
    </location>
</feature>
<organism evidence="2 3">
    <name type="scientific">Pichia membranifaciens</name>
    <dbReference type="NCBI Taxonomy" id="4926"/>
    <lineage>
        <taxon>Eukaryota</taxon>
        <taxon>Fungi</taxon>
        <taxon>Dikarya</taxon>
        <taxon>Ascomycota</taxon>
        <taxon>Saccharomycotina</taxon>
        <taxon>Pichiomycetes</taxon>
        <taxon>Pichiales</taxon>
        <taxon>Pichiaceae</taxon>
        <taxon>Pichia</taxon>
    </lineage>
</organism>
<accession>A0A1Q2YJI3</accession>
<reference evidence="2 3" key="1">
    <citation type="submission" date="2016-08" db="EMBL/GenBank/DDBJ databases">
        <title>Whole genome shotgun sequence of Pichia membranifaciens KS47-1.</title>
        <authorList>
            <person name="Konishi M."/>
            <person name="Ishida M."/>
            <person name="Arakawa T."/>
            <person name="Kato Y."/>
            <person name="Horiuchi J."/>
        </authorList>
    </citation>
    <scope>NUCLEOTIDE SEQUENCE [LARGE SCALE GENOMIC DNA]</scope>
    <source>
        <strain evidence="2 3">KS47-1</strain>
    </source>
</reference>
<evidence type="ECO:0000313" key="3">
    <source>
        <dbReference type="Proteomes" id="UP000186136"/>
    </source>
</evidence>
<feature type="compositionally biased region" description="Acidic residues" evidence="1">
    <location>
        <begin position="125"/>
        <end position="137"/>
    </location>
</feature>
<feature type="region of interest" description="Disordered" evidence="1">
    <location>
        <begin position="169"/>
        <end position="208"/>
    </location>
</feature>
<dbReference type="GO" id="GO:0005773">
    <property type="term" value="C:vacuole"/>
    <property type="evidence" value="ECO:0007669"/>
    <property type="project" value="GOC"/>
</dbReference>
<feature type="region of interest" description="Disordered" evidence="1">
    <location>
        <begin position="116"/>
        <end position="137"/>
    </location>
</feature>